<organism evidence="3 4">
    <name type="scientific">Pyrobaculum aerophilum</name>
    <dbReference type="NCBI Taxonomy" id="13773"/>
    <lineage>
        <taxon>Archaea</taxon>
        <taxon>Thermoproteota</taxon>
        <taxon>Thermoprotei</taxon>
        <taxon>Thermoproteales</taxon>
        <taxon>Thermoproteaceae</taxon>
        <taxon>Pyrobaculum</taxon>
    </lineage>
</organism>
<dbReference type="Proteomes" id="UP000257123">
    <property type="component" value="Unassembled WGS sequence"/>
</dbReference>
<dbReference type="InterPro" id="IPR027396">
    <property type="entry name" value="DsrEFH-like"/>
</dbReference>
<dbReference type="OrthoDB" id="41780at2157"/>
<dbReference type="EMBL" id="DUJP01000028">
    <property type="protein sequence ID" value="HII47264.1"/>
    <property type="molecule type" value="Genomic_DNA"/>
</dbReference>
<accession>A0A371R5E3</accession>
<dbReference type="RefSeq" id="WP_011008873.1">
    <property type="nucleotide sequence ID" value="NZ_DUJP01000028.1"/>
</dbReference>
<evidence type="ECO:0000313" key="2">
    <source>
        <dbReference type="EMBL" id="RFA93047.1"/>
    </source>
</evidence>
<dbReference type="EMBL" id="NMUF01000007">
    <property type="protein sequence ID" value="RFA99306.1"/>
    <property type="molecule type" value="Genomic_DNA"/>
</dbReference>
<proteinExistence type="predicted"/>
<dbReference type="SUPFAM" id="SSF75169">
    <property type="entry name" value="DsrEFH-like"/>
    <property type="match status" value="1"/>
</dbReference>
<comment type="caution">
    <text evidence="3">The sequence shown here is derived from an EMBL/GenBank/DDBJ whole genome shotgun (WGS) entry which is preliminary data.</text>
</comment>
<dbReference type="Proteomes" id="UP000256877">
    <property type="component" value="Unassembled WGS sequence"/>
</dbReference>
<sequence>MAKVAVVVVSDDEKFDLALMFAYRSYINKRFSDLKVLFFGPSQRRLAKLEGENLKILSELVQAGVVDSACVRYAENWGLSEEITKRGVRLASFGERLAALLNDGYYTITF</sequence>
<reference evidence="1" key="2">
    <citation type="journal article" date="2020" name="bioRxiv">
        <title>A rank-normalized archaeal taxonomy based on genome phylogeny resolves widespread incomplete and uneven classifications.</title>
        <authorList>
            <person name="Rinke C."/>
            <person name="Chuvochina M."/>
            <person name="Mussig A.J."/>
            <person name="Chaumeil P.-A."/>
            <person name="Waite D.W."/>
            <person name="Whitman W.B."/>
            <person name="Parks D.H."/>
            <person name="Hugenholtz P."/>
        </authorList>
    </citation>
    <scope>NUCLEOTIDE SEQUENCE</scope>
    <source>
        <strain evidence="1">UBA8839</strain>
    </source>
</reference>
<reference evidence="4 5" key="1">
    <citation type="submission" date="2017-07" db="EMBL/GenBank/DDBJ databases">
        <title>Draft genome sequence of aerobic hyperthermophilic archaea, Pyrobaculum aerophilum YKB31 and YKB32.</title>
        <authorList>
            <person name="Mochizuki T."/>
            <person name="Berliner A.J."/>
            <person name="Yoshida-Takashima Y."/>
            <person name="Takaki Y."/>
            <person name="Nunoura T."/>
            <person name="Takai K."/>
        </authorList>
    </citation>
    <scope>NUCLEOTIDE SEQUENCE [LARGE SCALE GENOMIC DNA]</scope>
    <source>
        <strain evidence="2 5">YKB31</strain>
        <strain evidence="3 4">YKB32</strain>
    </source>
</reference>
<dbReference type="OMA" id="ACVNYAK"/>
<evidence type="ECO:0000313" key="4">
    <source>
        <dbReference type="Proteomes" id="UP000256877"/>
    </source>
</evidence>
<dbReference type="GeneID" id="1463566"/>
<evidence type="ECO:0000313" key="3">
    <source>
        <dbReference type="EMBL" id="RFA99306.1"/>
    </source>
</evidence>
<gene>
    <name evidence="2" type="ORF">CGL51_13655</name>
    <name evidence="3" type="ORF">CGL52_03765</name>
    <name evidence="1" type="ORF">HA333_07425</name>
</gene>
<name>A0A371R5E3_9CREN</name>
<evidence type="ECO:0000313" key="5">
    <source>
        <dbReference type="Proteomes" id="UP000257123"/>
    </source>
</evidence>
<evidence type="ECO:0000313" key="1">
    <source>
        <dbReference type="EMBL" id="HII47264.1"/>
    </source>
</evidence>
<dbReference type="AlphaFoldDB" id="A0A371R5E3"/>
<dbReference type="Gene3D" id="3.40.1260.10">
    <property type="entry name" value="DsrEFH-like"/>
    <property type="match status" value="1"/>
</dbReference>
<dbReference type="EMBL" id="NMUE01000073">
    <property type="protein sequence ID" value="RFA93047.1"/>
    <property type="molecule type" value="Genomic_DNA"/>
</dbReference>
<evidence type="ECO:0008006" key="6">
    <source>
        <dbReference type="Google" id="ProtNLM"/>
    </source>
</evidence>
<protein>
    <recommendedName>
        <fullName evidence="6">Peroxiredoxin</fullName>
    </recommendedName>
</protein>
<dbReference type="Proteomes" id="UP000651120">
    <property type="component" value="Unassembled WGS sequence"/>
</dbReference>